<evidence type="ECO:0008006" key="4">
    <source>
        <dbReference type="Google" id="ProtNLM"/>
    </source>
</evidence>
<dbReference type="PROSITE" id="PS51257">
    <property type="entry name" value="PROKAR_LIPOPROTEIN"/>
    <property type="match status" value="1"/>
</dbReference>
<dbReference type="EMBL" id="ABCS01000053">
    <property type="protein sequence ID" value="EDM77006.1"/>
    <property type="molecule type" value="Genomic_DNA"/>
</dbReference>
<protein>
    <recommendedName>
        <fullName evidence="4">Lipoprotein</fullName>
    </recommendedName>
</protein>
<reference evidence="2 3" key="1">
    <citation type="submission" date="2007-06" db="EMBL/GenBank/DDBJ databases">
        <authorList>
            <person name="Shimkets L."/>
            <person name="Ferriera S."/>
            <person name="Johnson J."/>
            <person name="Kravitz S."/>
            <person name="Beeson K."/>
            <person name="Sutton G."/>
            <person name="Rogers Y.-H."/>
            <person name="Friedman R."/>
            <person name="Frazier M."/>
            <person name="Venter J.C."/>
        </authorList>
    </citation>
    <scope>NUCLEOTIDE SEQUENCE [LARGE SCALE GENOMIC DNA]</scope>
    <source>
        <strain evidence="2 3">SIR-1</strain>
    </source>
</reference>
<keyword evidence="3" id="KW-1185">Reference proteome</keyword>
<dbReference type="AlphaFoldDB" id="A6GAR5"/>
<name>A6GAR5_9BACT</name>
<dbReference type="RefSeq" id="WP_006973807.1">
    <property type="nucleotide sequence ID" value="NZ_ABCS01000053.1"/>
</dbReference>
<organism evidence="2 3">
    <name type="scientific">Plesiocystis pacifica SIR-1</name>
    <dbReference type="NCBI Taxonomy" id="391625"/>
    <lineage>
        <taxon>Bacteria</taxon>
        <taxon>Pseudomonadati</taxon>
        <taxon>Myxococcota</taxon>
        <taxon>Polyangia</taxon>
        <taxon>Nannocystales</taxon>
        <taxon>Nannocystaceae</taxon>
        <taxon>Plesiocystis</taxon>
    </lineage>
</organism>
<dbReference type="Proteomes" id="UP000005801">
    <property type="component" value="Unassembled WGS sequence"/>
</dbReference>
<evidence type="ECO:0000313" key="3">
    <source>
        <dbReference type="Proteomes" id="UP000005801"/>
    </source>
</evidence>
<sequence length="194" mass="21568">MRALPKLLLALTCLTPALGLTTGCGEPKADIANKQHYSGHHLNFDYPGNWKTSEESEGLGGTLTMTMIYVEAKGGNAMVIVQHFNEGLEVDYDELVSEFVNGMREAMPGIVNIQELDGGQREPIEREIDGKTREGRRIRYAPEIFGESVPHTVEAYFMEFEGEMVILYTQVPDEDRSKAEPGFNLILDSLTLGE</sequence>
<dbReference type="STRING" id="391625.PPSIR1_15935"/>
<accession>A6GAR5</accession>
<proteinExistence type="predicted"/>
<keyword evidence="1" id="KW-0732">Signal</keyword>
<feature type="chain" id="PRO_5002697248" description="Lipoprotein" evidence="1">
    <location>
        <begin position="20"/>
        <end position="194"/>
    </location>
</feature>
<dbReference type="OrthoDB" id="6023227at2"/>
<evidence type="ECO:0000313" key="2">
    <source>
        <dbReference type="EMBL" id="EDM77006.1"/>
    </source>
</evidence>
<comment type="caution">
    <text evidence="2">The sequence shown here is derived from an EMBL/GenBank/DDBJ whole genome shotgun (WGS) entry which is preliminary data.</text>
</comment>
<gene>
    <name evidence="2" type="ORF">PPSIR1_15935</name>
</gene>
<evidence type="ECO:0000256" key="1">
    <source>
        <dbReference type="SAM" id="SignalP"/>
    </source>
</evidence>
<feature type="signal peptide" evidence="1">
    <location>
        <begin position="1"/>
        <end position="19"/>
    </location>
</feature>